<dbReference type="GO" id="GO:0020037">
    <property type="term" value="F:heme binding"/>
    <property type="evidence" value="ECO:0007669"/>
    <property type="project" value="TreeGrafter"/>
</dbReference>
<dbReference type="GO" id="GO:0006788">
    <property type="term" value="P:heme oxidation"/>
    <property type="evidence" value="ECO:0007669"/>
    <property type="project" value="InterPro"/>
</dbReference>
<evidence type="ECO:0000256" key="5">
    <source>
        <dbReference type="PIRSR" id="PIRSR000343-2"/>
    </source>
</evidence>
<dbReference type="PRINTS" id="PR00088">
    <property type="entry name" value="HAEMOXYGNASE"/>
</dbReference>
<proteinExistence type="predicted"/>
<name>A0A255EMD2_9ACTN</name>
<dbReference type="InterPro" id="IPR016084">
    <property type="entry name" value="Haem_Oase-like_multi-hlx"/>
</dbReference>
<evidence type="ECO:0000256" key="1">
    <source>
        <dbReference type="ARBA" id="ARBA00022617"/>
    </source>
</evidence>
<dbReference type="InterPro" id="IPR002051">
    <property type="entry name" value="Haem_Oase"/>
</dbReference>
<feature type="binding site" evidence="4">
    <location>
        <position position="22"/>
    </location>
    <ligand>
        <name>heme b</name>
        <dbReference type="ChEBI" id="CHEBI:60344"/>
    </ligand>
</feature>
<dbReference type="Pfam" id="PF01126">
    <property type="entry name" value="Heme_oxygenase"/>
    <property type="match status" value="1"/>
</dbReference>
<dbReference type="GO" id="GO:0042167">
    <property type="term" value="P:heme catabolic process"/>
    <property type="evidence" value="ECO:0007669"/>
    <property type="project" value="TreeGrafter"/>
</dbReference>
<dbReference type="CDD" id="cd19165">
    <property type="entry name" value="HemeO"/>
    <property type="match status" value="1"/>
</dbReference>
<evidence type="ECO:0000313" key="6">
    <source>
        <dbReference type="EMBL" id="OYN92709.1"/>
    </source>
</evidence>
<keyword evidence="7" id="KW-1185">Reference proteome</keyword>
<dbReference type="OrthoDB" id="5493802at2"/>
<gene>
    <name evidence="6" type="ORF">CGZ91_04370</name>
</gene>
<sequence>MTVRTPEPTARQADLGLSARLRSATSEAHEGAEQSPFMAKLVEGRSSVDAVLALMVQQHVLYEAMEKVQGSLAADPLLTFVHDHSLDRSEALAADLLRLIGPGWQGMIARDELPVMDATRAYVGRVLEADPEWLVANHYVRYLGDLSGGQILGVLFGRHYGLAGLEFYRFPNITKVKPYKDRYRAQLDLLGSQHPEAADRIVIHASDAFRRNAALFGELEQHVAA</sequence>
<dbReference type="Proteomes" id="UP000216300">
    <property type="component" value="Unassembled WGS sequence"/>
</dbReference>
<evidence type="ECO:0000313" key="7">
    <source>
        <dbReference type="Proteomes" id="UP000216300"/>
    </source>
</evidence>
<dbReference type="Gene3D" id="1.20.910.10">
    <property type="entry name" value="Heme oxygenase-like"/>
    <property type="match status" value="1"/>
</dbReference>
<reference evidence="6 7" key="1">
    <citation type="submission" date="2017-07" db="EMBL/GenBank/DDBJ databases">
        <title>Draft whole genome sequences of clinical Proprionibacteriaceae strains.</title>
        <authorList>
            <person name="Bernier A.-M."/>
            <person name="Bernard K."/>
            <person name="Domingo M.-C."/>
        </authorList>
    </citation>
    <scope>NUCLEOTIDE SEQUENCE [LARGE SCALE GENOMIC DNA]</scope>
    <source>
        <strain evidence="6 7">NML 150081</strain>
    </source>
</reference>
<dbReference type="InterPro" id="IPR016053">
    <property type="entry name" value="Haem_Oase-like"/>
</dbReference>
<dbReference type="SUPFAM" id="SSF48613">
    <property type="entry name" value="Heme oxygenase-like"/>
    <property type="match status" value="1"/>
</dbReference>
<dbReference type="GO" id="GO:0046872">
    <property type="term" value="F:metal ion binding"/>
    <property type="evidence" value="ECO:0007669"/>
    <property type="project" value="UniProtKB-KW"/>
</dbReference>
<keyword evidence="3 5" id="KW-0408">Iron</keyword>
<evidence type="ECO:0000256" key="3">
    <source>
        <dbReference type="ARBA" id="ARBA00023004"/>
    </source>
</evidence>
<comment type="caution">
    <text evidence="6">The sequence shown here is derived from an EMBL/GenBank/DDBJ whole genome shotgun (WGS) entry which is preliminary data.</text>
</comment>
<feature type="binding site" description="axial binding residue" evidence="5">
    <location>
        <position position="29"/>
    </location>
    <ligand>
        <name>heme b</name>
        <dbReference type="ChEBI" id="CHEBI:60344"/>
    </ligand>
    <ligandPart>
        <name>Fe</name>
        <dbReference type="ChEBI" id="CHEBI:18248"/>
    </ligandPart>
</feature>
<feature type="binding site" evidence="4">
    <location>
        <position position="184"/>
    </location>
    <ligand>
        <name>heme b</name>
        <dbReference type="ChEBI" id="CHEBI:60344"/>
    </ligand>
</feature>
<accession>A0A255EMD2</accession>
<keyword evidence="1 4" id="KW-0349">Heme</keyword>
<keyword evidence="2 5" id="KW-0479">Metal-binding</keyword>
<dbReference type="PANTHER" id="PTHR10720:SF0">
    <property type="entry name" value="HEME OXYGENASE"/>
    <property type="match status" value="1"/>
</dbReference>
<dbReference type="PANTHER" id="PTHR10720">
    <property type="entry name" value="HEME OXYGENASE"/>
    <property type="match status" value="1"/>
</dbReference>
<feature type="binding site" evidence="4">
    <location>
        <position position="139"/>
    </location>
    <ligand>
        <name>heme b</name>
        <dbReference type="ChEBI" id="CHEBI:60344"/>
    </ligand>
</feature>
<evidence type="ECO:0000256" key="4">
    <source>
        <dbReference type="PIRSR" id="PIRSR000343-1"/>
    </source>
</evidence>
<dbReference type="RefSeq" id="WP_094452817.1">
    <property type="nucleotide sequence ID" value="NZ_NMVJ01000001.1"/>
</dbReference>
<dbReference type="GO" id="GO:0004392">
    <property type="term" value="F:heme oxygenase (decyclizing) activity"/>
    <property type="evidence" value="ECO:0007669"/>
    <property type="project" value="InterPro"/>
</dbReference>
<dbReference type="GO" id="GO:0006979">
    <property type="term" value="P:response to oxidative stress"/>
    <property type="evidence" value="ECO:0007669"/>
    <property type="project" value="TreeGrafter"/>
</dbReference>
<organism evidence="6 7">
    <name type="scientific">Parenemella sanctibonifatiensis</name>
    <dbReference type="NCBI Taxonomy" id="2016505"/>
    <lineage>
        <taxon>Bacteria</taxon>
        <taxon>Bacillati</taxon>
        <taxon>Actinomycetota</taxon>
        <taxon>Actinomycetes</taxon>
        <taxon>Propionibacteriales</taxon>
        <taxon>Propionibacteriaceae</taxon>
        <taxon>Parenemella</taxon>
    </lineage>
</organism>
<dbReference type="EMBL" id="NMVJ01000001">
    <property type="protein sequence ID" value="OYN92709.1"/>
    <property type="molecule type" value="Genomic_DNA"/>
</dbReference>
<evidence type="ECO:0000256" key="2">
    <source>
        <dbReference type="ARBA" id="ARBA00022723"/>
    </source>
</evidence>
<dbReference type="PIRSF" id="PIRSF000343">
    <property type="entry name" value="Haem_Oase"/>
    <property type="match status" value="1"/>
</dbReference>
<dbReference type="AlphaFoldDB" id="A0A255EMD2"/>
<protein>
    <submittedName>
        <fullName evidence="6">Biliverdin-producing heme oxygenase</fullName>
    </submittedName>
</protein>